<dbReference type="EMBL" id="WWCL01000001">
    <property type="protein sequence ID" value="MYN44764.1"/>
    <property type="molecule type" value="Genomic_DNA"/>
</dbReference>
<organism evidence="9 10">
    <name type="scientific">Duganella fentianensis</name>
    <dbReference type="NCBI Taxonomy" id="2692177"/>
    <lineage>
        <taxon>Bacteria</taxon>
        <taxon>Pseudomonadati</taxon>
        <taxon>Pseudomonadota</taxon>
        <taxon>Betaproteobacteria</taxon>
        <taxon>Burkholderiales</taxon>
        <taxon>Oxalobacteraceae</taxon>
        <taxon>Telluria group</taxon>
        <taxon>Duganella</taxon>
    </lineage>
</organism>
<keyword evidence="7" id="KW-0472">Membrane</keyword>
<keyword evidence="2 6" id="KW-0349">Heme</keyword>
<keyword evidence="7" id="KW-0812">Transmembrane</keyword>
<protein>
    <submittedName>
        <fullName evidence="9">C-type cytochrome</fullName>
    </submittedName>
</protein>
<evidence type="ECO:0000256" key="2">
    <source>
        <dbReference type="ARBA" id="ARBA00022617"/>
    </source>
</evidence>
<reference evidence="9" key="1">
    <citation type="submission" date="2019-12" db="EMBL/GenBank/DDBJ databases">
        <title>Novel species isolated from a subtropical stream in China.</title>
        <authorList>
            <person name="Lu H."/>
        </authorList>
    </citation>
    <scope>NUCLEOTIDE SEQUENCE [LARGE SCALE GENOMIC DNA]</scope>
    <source>
        <strain evidence="9">FT93W</strain>
    </source>
</reference>
<keyword evidence="5 6" id="KW-0408">Iron</keyword>
<dbReference type="GO" id="GO:0009055">
    <property type="term" value="F:electron transfer activity"/>
    <property type="evidence" value="ECO:0007669"/>
    <property type="project" value="InterPro"/>
</dbReference>
<evidence type="ECO:0000256" key="1">
    <source>
        <dbReference type="ARBA" id="ARBA00022448"/>
    </source>
</evidence>
<evidence type="ECO:0000256" key="7">
    <source>
        <dbReference type="SAM" id="Phobius"/>
    </source>
</evidence>
<accession>A0A845HTJ8</accession>
<evidence type="ECO:0000256" key="5">
    <source>
        <dbReference type="ARBA" id="ARBA00023004"/>
    </source>
</evidence>
<dbReference type="PROSITE" id="PS51007">
    <property type="entry name" value="CYTC"/>
    <property type="match status" value="2"/>
</dbReference>
<evidence type="ECO:0000313" key="9">
    <source>
        <dbReference type="EMBL" id="MYN44764.1"/>
    </source>
</evidence>
<gene>
    <name evidence="9" type="ORF">GTP23_06715</name>
</gene>
<feature type="domain" description="Cytochrome c" evidence="8">
    <location>
        <begin position="54"/>
        <end position="135"/>
    </location>
</feature>
<keyword evidence="10" id="KW-1185">Reference proteome</keyword>
<dbReference type="InterPro" id="IPR036909">
    <property type="entry name" value="Cyt_c-like_dom_sf"/>
</dbReference>
<proteinExistence type="predicted"/>
<evidence type="ECO:0000256" key="6">
    <source>
        <dbReference type="PROSITE-ProRule" id="PRU00433"/>
    </source>
</evidence>
<feature type="transmembrane region" description="Helical" evidence="7">
    <location>
        <begin position="20"/>
        <end position="41"/>
    </location>
</feature>
<keyword evidence="3 6" id="KW-0479">Metal-binding</keyword>
<keyword evidence="7" id="KW-1133">Transmembrane helix</keyword>
<dbReference type="SUPFAM" id="SSF46626">
    <property type="entry name" value="Cytochrome c"/>
    <property type="match status" value="2"/>
</dbReference>
<comment type="caution">
    <text evidence="9">The sequence shown here is derived from an EMBL/GenBank/DDBJ whole genome shotgun (WGS) entry which is preliminary data.</text>
</comment>
<dbReference type="GO" id="GO:0020037">
    <property type="term" value="F:heme binding"/>
    <property type="evidence" value="ECO:0007669"/>
    <property type="project" value="InterPro"/>
</dbReference>
<dbReference type="AlphaFoldDB" id="A0A845HTJ8"/>
<dbReference type="PANTHER" id="PTHR33751:SF9">
    <property type="entry name" value="CYTOCHROME C4"/>
    <property type="match status" value="1"/>
</dbReference>
<sequence length="227" mass="24894">MMHRKKTAIPVKRKWSWLVYGLFAAALIVGVMYGPNLYALLRISNEIDTISREATQAAGPWPRASDACIYCHDGMQGNARTQLYPRLAGQPAAYLKKQLTGFANGERHDPTMTPFALGLSEQDMDTMVSRFAKMTPRPNMTFHADAVKVARGEALVKSGNCVACHGQKLEGRDTYPRLAGQSYDYLVDQLTNFKSGVRHDASGAMPAIAANLSSGDIEDLGHFLASR</sequence>
<keyword evidence="1" id="KW-0813">Transport</keyword>
<dbReference type="PANTHER" id="PTHR33751">
    <property type="entry name" value="CBB3-TYPE CYTOCHROME C OXIDASE SUBUNIT FIXP"/>
    <property type="match status" value="1"/>
</dbReference>
<dbReference type="Proteomes" id="UP000444316">
    <property type="component" value="Unassembled WGS sequence"/>
</dbReference>
<evidence type="ECO:0000313" key="10">
    <source>
        <dbReference type="Proteomes" id="UP000444316"/>
    </source>
</evidence>
<evidence type="ECO:0000256" key="3">
    <source>
        <dbReference type="ARBA" id="ARBA00022723"/>
    </source>
</evidence>
<dbReference type="Pfam" id="PF13442">
    <property type="entry name" value="Cytochrome_CBB3"/>
    <property type="match status" value="1"/>
</dbReference>
<feature type="domain" description="Cytochrome c" evidence="8">
    <location>
        <begin position="147"/>
        <end position="227"/>
    </location>
</feature>
<name>A0A845HTJ8_9BURK</name>
<dbReference type="InterPro" id="IPR008168">
    <property type="entry name" value="Cyt_C_IC"/>
</dbReference>
<evidence type="ECO:0000256" key="4">
    <source>
        <dbReference type="ARBA" id="ARBA00022982"/>
    </source>
</evidence>
<dbReference type="InterPro" id="IPR050597">
    <property type="entry name" value="Cytochrome_c_Oxidase_Subunit"/>
</dbReference>
<keyword evidence="4" id="KW-0249">Electron transport</keyword>
<dbReference type="PRINTS" id="PR00605">
    <property type="entry name" value="CYTCHROMECIC"/>
</dbReference>
<dbReference type="GO" id="GO:0005506">
    <property type="term" value="F:iron ion binding"/>
    <property type="evidence" value="ECO:0007669"/>
    <property type="project" value="InterPro"/>
</dbReference>
<dbReference type="Gene3D" id="1.10.760.10">
    <property type="entry name" value="Cytochrome c-like domain"/>
    <property type="match status" value="2"/>
</dbReference>
<dbReference type="InterPro" id="IPR009056">
    <property type="entry name" value="Cyt_c-like_dom"/>
</dbReference>
<evidence type="ECO:0000259" key="8">
    <source>
        <dbReference type="PROSITE" id="PS51007"/>
    </source>
</evidence>